<reference evidence="1" key="1">
    <citation type="submission" date="2021-06" db="EMBL/GenBank/DDBJ databases">
        <authorList>
            <person name="Kallberg Y."/>
            <person name="Tangrot J."/>
            <person name="Rosling A."/>
        </authorList>
    </citation>
    <scope>NUCLEOTIDE SEQUENCE</scope>
    <source>
        <strain evidence="1">CL356</strain>
    </source>
</reference>
<evidence type="ECO:0000313" key="1">
    <source>
        <dbReference type="EMBL" id="CAG8769442.1"/>
    </source>
</evidence>
<feature type="non-terminal residue" evidence="1">
    <location>
        <position position="191"/>
    </location>
</feature>
<dbReference type="Proteomes" id="UP000789525">
    <property type="component" value="Unassembled WGS sequence"/>
</dbReference>
<proteinExistence type="predicted"/>
<comment type="caution">
    <text evidence="1">The sequence shown here is derived from an EMBL/GenBank/DDBJ whole genome shotgun (WGS) entry which is preliminary data.</text>
</comment>
<evidence type="ECO:0000313" key="2">
    <source>
        <dbReference type="Proteomes" id="UP000789525"/>
    </source>
</evidence>
<organism evidence="1 2">
    <name type="scientific">Acaulospora colombiana</name>
    <dbReference type="NCBI Taxonomy" id="27376"/>
    <lineage>
        <taxon>Eukaryota</taxon>
        <taxon>Fungi</taxon>
        <taxon>Fungi incertae sedis</taxon>
        <taxon>Mucoromycota</taxon>
        <taxon>Glomeromycotina</taxon>
        <taxon>Glomeromycetes</taxon>
        <taxon>Diversisporales</taxon>
        <taxon>Acaulosporaceae</taxon>
        <taxon>Acaulospora</taxon>
    </lineage>
</organism>
<keyword evidence="2" id="KW-1185">Reference proteome</keyword>
<dbReference type="EMBL" id="CAJVPT010063890">
    <property type="protein sequence ID" value="CAG8769442.1"/>
    <property type="molecule type" value="Genomic_DNA"/>
</dbReference>
<accession>A0ACA9QYS1</accession>
<gene>
    <name evidence="1" type="ORF">ACOLOM_LOCUS13684</name>
</gene>
<name>A0ACA9QYS1_9GLOM</name>
<protein>
    <submittedName>
        <fullName evidence="1">11315_t:CDS:1</fullName>
    </submittedName>
</protein>
<sequence length="191" mass="20698">LMGVRRSSNASVSKHNDTSPGDADLNPLNHLGLRVAMPTLRSTQGYSPHSSHLNISSPFPFSSLRSTFSDTPESDTLPKSAPLSRVGSGWFGKPSGIARTRTASSIHSVGVGTGMTMNGLAPLKHDTTKELSPADLEAETIEQIDSRPTALHARKRDASATLQRFIEEARPSLLDKLLMRVPYSRSYYLPT</sequence>
<feature type="non-terminal residue" evidence="1">
    <location>
        <position position="1"/>
    </location>
</feature>